<comment type="similarity">
    <text evidence="2 11">Belongs to the glypican family.</text>
</comment>
<evidence type="ECO:0000256" key="14">
    <source>
        <dbReference type="SAM" id="SignalP"/>
    </source>
</evidence>
<proteinExistence type="inferred from homology"/>
<keyword evidence="8" id="KW-0325">Glycoprotein</keyword>
<evidence type="ECO:0000256" key="10">
    <source>
        <dbReference type="ARBA" id="ARBA00023288"/>
    </source>
</evidence>
<sequence length="572" mass="60625">MAHLHGLLVAATILALCAARPDSNGDGACSWAREQLSTKLGGHTWTDLLSPAPVSGDSLSLCPSARSCCTLAAERRLQDASWEKLRALVWANSESLRRFLEDSAASFTERFLGLLSDAERNTQLLFSNVYAERMAAAARAPVRRLFAALEAHLLGTPGPAAEAQLGAFFDELFPFVYFHTVNPKLNDFSDDYKACLRSAQGQLRPFGDVPTRLQGPLLESLGAARTLLRATHVALEVLNASSVPDSTPTPGCGRALAQLLGCPACLAPQHSRGELRPCSGLCLNALRGCLAGVEDLAAPWSDLVSALHRMLLRMVGSNDLEEVLSVLDSKVSEAVMHAMENGPELSKRVKLECGDPKRRLGNASSAEVAGPRRVTAALRGPDTSLRTQQRQFMQRLNASRTLFSSLSETLCSGRGMEATHDTPCWNGAGSGEYTKTVAGVGTSAQKSNPEVSYETSLWDSRLDVLVHKLNDMTTEILGNRISVMPESDSYTMEGSGSGAWGNGETSDDEDFDGGSGSGMGEYFPPSPTPHVVTTAPTQKAGGSGASALGVSAASLASMLCLVLVAKSLADSS</sequence>
<dbReference type="GO" id="GO:0005576">
    <property type="term" value="C:extracellular region"/>
    <property type="evidence" value="ECO:0007669"/>
    <property type="project" value="TreeGrafter"/>
</dbReference>
<evidence type="ECO:0000256" key="1">
    <source>
        <dbReference type="ARBA" id="ARBA00004609"/>
    </source>
</evidence>
<evidence type="ECO:0000256" key="7">
    <source>
        <dbReference type="ARBA" id="ARBA00023136"/>
    </source>
</evidence>
<feature type="signal peptide" evidence="14">
    <location>
        <begin position="1"/>
        <end position="19"/>
    </location>
</feature>
<keyword evidence="9 12" id="KW-0357">Heparan sulfate</keyword>
<evidence type="ECO:0000256" key="2">
    <source>
        <dbReference type="ARBA" id="ARBA00010260"/>
    </source>
</evidence>
<dbReference type="PANTHER" id="PTHR10822:SF29">
    <property type="entry name" value="DIVISION ABNORMALLY DELAYED PROTEIN"/>
    <property type="match status" value="1"/>
</dbReference>
<dbReference type="EMBL" id="GEGO01005185">
    <property type="protein sequence ID" value="JAR90219.1"/>
    <property type="molecule type" value="Transcribed_RNA"/>
</dbReference>
<name>A0A147BHE6_IXORI</name>
<keyword evidence="7 12" id="KW-0472">Membrane</keyword>
<dbReference type="InterPro" id="IPR001863">
    <property type="entry name" value="Glypican"/>
</dbReference>
<dbReference type="GO" id="GO:0090263">
    <property type="term" value="P:positive regulation of canonical Wnt signaling pathway"/>
    <property type="evidence" value="ECO:0007669"/>
    <property type="project" value="TreeGrafter"/>
</dbReference>
<reference evidence="15" key="1">
    <citation type="journal article" date="2018" name="PLoS Negl. Trop. Dis.">
        <title>Sialome diversity of ticks revealed by RNAseq of single tick salivary glands.</title>
        <authorList>
            <person name="Perner J."/>
            <person name="Kropackova S."/>
            <person name="Kopacek P."/>
            <person name="Ribeiro J.M."/>
        </authorList>
    </citation>
    <scope>NUCLEOTIDE SEQUENCE</scope>
    <source>
        <strain evidence="15">Siblings of single egg batch collected in Ceske Budejovice</strain>
        <tissue evidence="15">Salivary glands</tissue>
    </source>
</reference>
<dbReference type="GO" id="GO:0016477">
    <property type="term" value="P:cell migration"/>
    <property type="evidence" value="ECO:0007669"/>
    <property type="project" value="TreeGrafter"/>
</dbReference>
<dbReference type="GO" id="GO:1905475">
    <property type="term" value="P:regulation of protein localization to membrane"/>
    <property type="evidence" value="ECO:0007669"/>
    <property type="project" value="TreeGrafter"/>
</dbReference>
<keyword evidence="3" id="KW-1003">Cell membrane</keyword>
<evidence type="ECO:0000256" key="13">
    <source>
        <dbReference type="SAM" id="MobiDB-lite"/>
    </source>
</evidence>
<accession>A0A147BHE6</accession>
<feature type="region of interest" description="Disordered" evidence="13">
    <location>
        <begin position="487"/>
        <end position="544"/>
    </location>
</feature>
<keyword evidence="5 14" id="KW-0732">Signal</keyword>
<keyword evidence="6 12" id="KW-0654">Proteoglycan</keyword>
<evidence type="ECO:0000256" key="11">
    <source>
        <dbReference type="RuleBase" id="RU003518"/>
    </source>
</evidence>
<dbReference type="PANTHER" id="PTHR10822">
    <property type="entry name" value="GLYPICAN"/>
    <property type="match status" value="1"/>
</dbReference>
<evidence type="ECO:0000256" key="5">
    <source>
        <dbReference type="ARBA" id="ARBA00022729"/>
    </source>
</evidence>
<evidence type="ECO:0000256" key="6">
    <source>
        <dbReference type="ARBA" id="ARBA00022974"/>
    </source>
</evidence>
<evidence type="ECO:0000256" key="9">
    <source>
        <dbReference type="ARBA" id="ARBA00023207"/>
    </source>
</evidence>
<keyword evidence="10 12" id="KW-0449">Lipoprotein</keyword>
<dbReference type="Pfam" id="PF01153">
    <property type="entry name" value="Glypican"/>
    <property type="match status" value="1"/>
</dbReference>
<protein>
    <submittedName>
        <fullName evidence="15">Putative heparin sulfate cell surface proteoglycan</fullName>
    </submittedName>
</protein>
<dbReference type="AlphaFoldDB" id="A0A147BHE6"/>
<keyword evidence="4 12" id="KW-0336">GPI-anchor</keyword>
<dbReference type="GO" id="GO:0098552">
    <property type="term" value="C:side of membrane"/>
    <property type="evidence" value="ECO:0007669"/>
    <property type="project" value="UniProtKB-KW"/>
</dbReference>
<comment type="subcellular location">
    <subcellularLocation>
        <location evidence="1 12">Cell membrane</location>
        <topology evidence="1 12">Lipid-anchor</topology>
        <topology evidence="1 12">GPI-anchor</topology>
    </subcellularLocation>
</comment>
<evidence type="ECO:0000256" key="4">
    <source>
        <dbReference type="ARBA" id="ARBA00022622"/>
    </source>
</evidence>
<evidence type="ECO:0000313" key="15">
    <source>
        <dbReference type="EMBL" id="JAR90219.1"/>
    </source>
</evidence>
<dbReference type="GO" id="GO:0005886">
    <property type="term" value="C:plasma membrane"/>
    <property type="evidence" value="ECO:0007669"/>
    <property type="project" value="UniProtKB-SubCell"/>
</dbReference>
<evidence type="ECO:0000256" key="3">
    <source>
        <dbReference type="ARBA" id="ARBA00022475"/>
    </source>
</evidence>
<evidence type="ECO:0000256" key="12">
    <source>
        <dbReference type="RuleBase" id="RU003519"/>
    </source>
</evidence>
<dbReference type="GO" id="GO:0009986">
    <property type="term" value="C:cell surface"/>
    <property type="evidence" value="ECO:0007669"/>
    <property type="project" value="TreeGrafter"/>
</dbReference>
<evidence type="ECO:0000256" key="8">
    <source>
        <dbReference type="ARBA" id="ARBA00023180"/>
    </source>
</evidence>
<comment type="function">
    <text evidence="12">Cell surface proteoglycan.</text>
</comment>
<feature type="chain" id="PRO_5007542330" evidence="14">
    <location>
        <begin position="20"/>
        <end position="572"/>
    </location>
</feature>
<organism evidence="15">
    <name type="scientific">Ixodes ricinus</name>
    <name type="common">Common tick</name>
    <name type="synonym">Acarus ricinus</name>
    <dbReference type="NCBI Taxonomy" id="34613"/>
    <lineage>
        <taxon>Eukaryota</taxon>
        <taxon>Metazoa</taxon>
        <taxon>Ecdysozoa</taxon>
        <taxon>Arthropoda</taxon>
        <taxon>Chelicerata</taxon>
        <taxon>Arachnida</taxon>
        <taxon>Acari</taxon>
        <taxon>Parasitiformes</taxon>
        <taxon>Ixodida</taxon>
        <taxon>Ixodoidea</taxon>
        <taxon>Ixodidae</taxon>
        <taxon>Ixodinae</taxon>
        <taxon>Ixodes</taxon>
    </lineage>
</organism>